<dbReference type="CDD" id="cd03233">
    <property type="entry name" value="ABCG_PDR_domain1"/>
    <property type="match status" value="1"/>
</dbReference>
<dbReference type="PANTHER" id="PTHR19241">
    <property type="entry name" value="ATP-BINDING CASSETTE TRANSPORTER"/>
    <property type="match status" value="1"/>
</dbReference>
<proteinExistence type="inferred from homology"/>
<evidence type="ECO:0000256" key="3">
    <source>
        <dbReference type="ARBA" id="ARBA00022448"/>
    </source>
</evidence>
<feature type="transmembrane region" description="Helical" evidence="11">
    <location>
        <begin position="529"/>
        <end position="549"/>
    </location>
</feature>
<sequence length="681" mass="76362">VGIGLPTIEVRFEHLNIEADVHVGSRAIPTVINFTANLFEGFLNYLHMRSKRTTLTILNGVSGIIKPSRMTLLLGPPGAGKTTLLTALAGKPDHNLRITGNVTYNGHSLTEFVPQRTSAYTSQHDLHHAEMTVKETLDFSGRCQGVGSRYDLLQEILRLEKQAGIKPDPDVDIYMKGTAIEGQQTSLVTDYVLKLLGLDISADTIVGDQMHRGVSGGQKKRVTIGEMLVARPRALFMDEISTGLDSATTFQIIKCLHQIVHVLDGTMLISLLQPAPETYELFDDIILLTEGEIVYQGPREYVLQFFALMGFRCPDRKGVADFLQEVTSRKDQEQYWVDKSQPYHYIPVKEFSDAFNSFHVCKRLIEELSHPYDITNNHAASLTSTKYGVSRMNMLKACFSREVLLMKRNSFVYIFKTGQIAVVGAITMTLFFRTEMHQQNITDGNLYMGAMFFSLFLMIFNCFPEISITVDCLPVFYKQRDLLFYPAWAYALPTSIVKIPLSFLQAVILVSVTYYIIGFAPEAVRFFKQLCLSSFMLHQMALGLFKLIASLGRNRIVSQSLGSFTLIVMFALGGFVVSRALGKSQAVQSEEVIEKTHANRTGESSHGNKPTSVELTSDKHSRGHAWRSERIDSPNSEFHSVNDGELSDLRASIPHKKGMVLPFQPLSIAFKNINYYVDMPQ</sequence>
<keyword evidence="3" id="KW-0813">Transport</keyword>
<keyword evidence="9 11" id="KW-0472">Membrane</keyword>
<dbReference type="EMBL" id="JAHRHJ020000003">
    <property type="protein sequence ID" value="KAH9321629.1"/>
    <property type="molecule type" value="Genomic_DNA"/>
</dbReference>
<dbReference type="GO" id="GO:0016887">
    <property type="term" value="F:ATP hydrolysis activity"/>
    <property type="evidence" value="ECO:0007669"/>
    <property type="project" value="InterPro"/>
</dbReference>
<dbReference type="Pfam" id="PF00005">
    <property type="entry name" value="ABC_tran"/>
    <property type="match status" value="1"/>
</dbReference>
<feature type="non-terminal residue" evidence="13">
    <location>
        <position position="681"/>
    </location>
</feature>
<dbReference type="InterPro" id="IPR003439">
    <property type="entry name" value="ABC_transporter-like_ATP-bd"/>
</dbReference>
<dbReference type="InterPro" id="IPR027417">
    <property type="entry name" value="P-loop_NTPase"/>
</dbReference>
<evidence type="ECO:0000259" key="12">
    <source>
        <dbReference type="PROSITE" id="PS50893"/>
    </source>
</evidence>
<dbReference type="Gene3D" id="3.40.50.300">
    <property type="entry name" value="P-loop containing nucleotide triphosphate hydrolases"/>
    <property type="match status" value="1"/>
</dbReference>
<evidence type="ECO:0000256" key="9">
    <source>
        <dbReference type="ARBA" id="ARBA00023136"/>
    </source>
</evidence>
<keyword evidence="6" id="KW-0547">Nucleotide-binding</keyword>
<feature type="transmembrane region" description="Helical" evidence="11">
    <location>
        <begin position="561"/>
        <end position="581"/>
    </location>
</feature>
<keyword evidence="7" id="KW-0067">ATP-binding</keyword>
<dbReference type="OMA" id="RDERYHY"/>
<evidence type="ECO:0000256" key="7">
    <source>
        <dbReference type="ARBA" id="ARBA00022840"/>
    </source>
</evidence>
<dbReference type="InterPro" id="IPR034001">
    <property type="entry name" value="ABCG_PDR_1"/>
</dbReference>
<evidence type="ECO:0000256" key="2">
    <source>
        <dbReference type="ARBA" id="ARBA00006012"/>
    </source>
</evidence>
<dbReference type="InterPro" id="IPR043926">
    <property type="entry name" value="ABCG_dom"/>
</dbReference>
<dbReference type="InterPro" id="IPR013525">
    <property type="entry name" value="ABC2_TM"/>
</dbReference>
<evidence type="ECO:0000256" key="4">
    <source>
        <dbReference type="ARBA" id="ARBA00022692"/>
    </source>
</evidence>
<dbReference type="PROSITE" id="PS00211">
    <property type="entry name" value="ABC_TRANSPORTER_1"/>
    <property type="match status" value="1"/>
</dbReference>
<evidence type="ECO:0000256" key="11">
    <source>
        <dbReference type="SAM" id="Phobius"/>
    </source>
</evidence>
<organism evidence="13 14">
    <name type="scientific">Taxus chinensis</name>
    <name type="common">Chinese yew</name>
    <name type="synonym">Taxus wallichiana var. chinensis</name>
    <dbReference type="NCBI Taxonomy" id="29808"/>
    <lineage>
        <taxon>Eukaryota</taxon>
        <taxon>Viridiplantae</taxon>
        <taxon>Streptophyta</taxon>
        <taxon>Embryophyta</taxon>
        <taxon>Tracheophyta</taxon>
        <taxon>Spermatophyta</taxon>
        <taxon>Pinopsida</taxon>
        <taxon>Pinidae</taxon>
        <taxon>Conifers II</taxon>
        <taxon>Cupressales</taxon>
        <taxon>Taxaceae</taxon>
        <taxon>Taxus</taxon>
    </lineage>
</organism>
<comment type="subcellular location">
    <subcellularLocation>
        <location evidence="1">Membrane</location>
        <topology evidence="1">Multi-pass membrane protein</topology>
    </subcellularLocation>
</comment>
<evidence type="ECO:0000256" key="10">
    <source>
        <dbReference type="SAM" id="MobiDB-lite"/>
    </source>
</evidence>
<dbReference type="PROSITE" id="PS50893">
    <property type="entry name" value="ABC_TRANSPORTER_2"/>
    <property type="match status" value="1"/>
</dbReference>
<protein>
    <recommendedName>
        <fullName evidence="12">ABC transporter domain-containing protein</fullName>
    </recommendedName>
</protein>
<dbReference type="Pfam" id="PF19055">
    <property type="entry name" value="ABC2_membrane_7"/>
    <property type="match status" value="1"/>
</dbReference>
<dbReference type="FunFam" id="3.40.50.300:FF:000179">
    <property type="entry name" value="ABC transporter G family member 34"/>
    <property type="match status" value="1"/>
</dbReference>
<reference evidence="13 14" key="1">
    <citation type="journal article" date="2021" name="Nat. Plants">
        <title>The Taxus genome provides insights into paclitaxel biosynthesis.</title>
        <authorList>
            <person name="Xiong X."/>
            <person name="Gou J."/>
            <person name="Liao Q."/>
            <person name="Li Y."/>
            <person name="Zhou Q."/>
            <person name="Bi G."/>
            <person name="Li C."/>
            <person name="Du R."/>
            <person name="Wang X."/>
            <person name="Sun T."/>
            <person name="Guo L."/>
            <person name="Liang H."/>
            <person name="Lu P."/>
            <person name="Wu Y."/>
            <person name="Zhang Z."/>
            <person name="Ro D.K."/>
            <person name="Shang Y."/>
            <person name="Huang S."/>
            <person name="Yan J."/>
        </authorList>
    </citation>
    <scope>NUCLEOTIDE SEQUENCE [LARGE SCALE GENOMIC DNA]</scope>
    <source>
        <strain evidence="13">Ta-2019</strain>
    </source>
</reference>
<comment type="similarity">
    <text evidence="2">Belongs to the ABC transporter superfamily. ABCG family. PDR (TC 3.A.1.205) subfamily.</text>
</comment>
<evidence type="ECO:0000313" key="14">
    <source>
        <dbReference type="Proteomes" id="UP000824469"/>
    </source>
</evidence>
<keyword evidence="8 11" id="KW-1133">Transmembrane helix</keyword>
<feature type="compositionally biased region" description="Polar residues" evidence="10">
    <location>
        <begin position="599"/>
        <end position="615"/>
    </location>
</feature>
<dbReference type="InterPro" id="IPR017871">
    <property type="entry name" value="ABC_transporter-like_CS"/>
</dbReference>
<evidence type="ECO:0000256" key="6">
    <source>
        <dbReference type="ARBA" id="ARBA00022741"/>
    </source>
</evidence>
<evidence type="ECO:0000256" key="1">
    <source>
        <dbReference type="ARBA" id="ARBA00004141"/>
    </source>
</evidence>
<name>A0AA38GH58_TAXCH</name>
<feature type="transmembrane region" description="Helical" evidence="11">
    <location>
        <begin position="444"/>
        <end position="468"/>
    </location>
</feature>
<gene>
    <name evidence="13" type="ORF">KI387_016268</name>
</gene>
<comment type="caution">
    <text evidence="13">The sequence shown here is derived from an EMBL/GenBank/DDBJ whole genome shotgun (WGS) entry which is preliminary data.</text>
</comment>
<dbReference type="GO" id="GO:0005524">
    <property type="term" value="F:ATP binding"/>
    <property type="evidence" value="ECO:0007669"/>
    <property type="project" value="UniProtKB-KW"/>
</dbReference>
<keyword evidence="5" id="KW-0677">Repeat</keyword>
<feature type="region of interest" description="Disordered" evidence="10">
    <location>
        <begin position="596"/>
        <end position="639"/>
    </location>
</feature>
<evidence type="ECO:0000256" key="5">
    <source>
        <dbReference type="ARBA" id="ARBA00022737"/>
    </source>
</evidence>
<dbReference type="InterPro" id="IPR003593">
    <property type="entry name" value="AAA+_ATPase"/>
</dbReference>
<feature type="compositionally biased region" description="Basic and acidic residues" evidence="10">
    <location>
        <begin position="616"/>
        <end position="632"/>
    </location>
</feature>
<feature type="domain" description="ABC transporter" evidence="12">
    <location>
        <begin position="43"/>
        <end position="315"/>
    </location>
</feature>
<feature type="non-terminal residue" evidence="13">
    <location>
        <position position="1"/>
    </location>
</feature>
<dbReference type="SMART" id="SM00382">
    <property type="entry name" value="AAA"/>
    <property type="match status" value="1"/>
</dbReference>
<keyword evidence="4 11" id="KW-0812">Transmembrane</keyword>
<dbReference type="GO" id="GO:0005886">
    <property type="term" value="C:plasma membrane"/>
    <property type="evidence" value="ECO:0007669"/>
    <property type="project" value="UniProtKB-ARBA"/>
</dbReference>
<dbReference type="GO" id="GO:0140359">
    <property type="term" value="F:ABC-type transporter activity"/>
    <property type="evidence" value="ECO:0007669"/>
    <property type="project" value="InterPro"/>
</dbReference>
<dbReference type="Proteomes" id="UP000824469">
    <property type="component" value="Unassembled WGS sequence"/>
</dbReference>
<feature type="transmembrane region" description="Helical" evidence="11">
    <location>
        <begin position="488"/>
        <end position="517"/>
    </location>
</feature>
<keyword evidence="14" id="KW-1185">Reference proteome</keyword>
<dbReference type="SUPFAM" id="SSF52540">
    <property type="entry name" value="P-loop containing nucleoside triphosphate hydrolases"/>
    <property type="match status" value="1"/>
</dbReference>
<feature type="transmembrane region" description="Helical" evidence="11">
    <location>
        <begin position="411"/>
        <end position="432"/>
    </location>
</feature>
<evidence type="ECO:0000313" key="13">
    <source>
        <dbReference type="EMBL" id="KAH9321629.1"/>
    </source>
</evidence>
<dbReference type="AlphaFoldDB" id="A0AA38GH58"/>
<evidence type="ECO:0000256" key="8">
    <source>
        <dbReference type="ARBA" id="ARBA00022989"/>
    </source>
</evidence>
<accession>A0AA38GH58</accession>
<dbReference type="Pfam" id="PF01061">
    <property type="entry name" value="ABC2_membrane"/>
    <property type="match status" value="1"/>
</dbReference>